<accession>A0ABN8J1V6</accession>
<name>A0ABN8J1V6_9NEOP</name>
<keyword evidence="3" id="KW-1185">Reference proteome</keyword>
<gene>
    <name evidence="2" type="ORF">IPOD504_LOCUS14991</name>
</gene>
<evidence type="ECO:0000256" key="1">
    <source>
        <dbReference type="SAM" id="MobiDB-lite"/>
    </source>
</evidence>
<organism evidence="2 3">
    <name type="scientific">Iphiclides podalirius</name>
    <name type="common">scarce swallowtail</name>
    <dbReference type="NCBI Taxonomy" id="110791"/>
    <lineage>
        <taxon>Eukaryota</taxon>
        <taxon>Metazoa</taxon>
        <taxon>Ecdysozoa</taxon>
        <taxon>Arthropoda</taxon>
        <taxon>Hexapoda</taxon>
        <taxon>Insecta</taxon>
        <taxon>Pterygota</taxon>
        <taxon>Neoptera</taxon>
        <taxon>Endopterygota</taxon>
        <taxon>Lepidoptera</taxon>
        <taxon>Glossata</taxon>
        <taxon>Ditrysia</taxon>
        <taxon>Papilionoidea</taxon>
        <taxon>Papilionidae</taxon>
        <taxon>Papilioninae</taxon>
        <taxon>Iphiclides</taxon>
    </lineage>
</organism>
<evidence type="ECO:0000313" key="2">
    <source>
        <dbReference type="EMBL" id="CAH2071124.1"/>
    </source>
</evidence>
<reference evidence="2" key="1">
    <citation type="submission" date="2022-03" db="EMBL/GenBank/DDBJ databases">
        <authorList>
            <person name="Martin H S."/>
        </authorList>
    </citation>
    <scope>NUCLEOTIDE SEQUENCE</scope>
</reference>
<sequence>MLTQSRRSGEQLARQVGAERARLARVSVRVEALRARERHLPAAAPVHARARPARRLRDAQPTYLKW</sequence>
<protein>
    <submittedName>
        <fullName evidence="2">Uncharacterized protein</fullName>
    </submittedName>
</protein>
<feature type="region of interest" description="Disordered" evidence="1">
    <location>
        <begin position="44"/>
        <end position="66"/>
    </location>
</feature>
<evidence type="ECO:0000313" key="3">
    <source>
        <dbReference type="Proteomes" id="UP000837857"/>
    </source>
</evidence>
<proteinExistence type="predicted"/>
<feature type="non-terminal residue" evidence="2">
    <location>
        <position position="66"/>
    </location>
</feature>
<dbReference type="Proteomes" id="UP000837857">
    <property type="component" value="Chromosome 6"/>
</dbReference>
<dbReference type="EMBL" id="OW152818">
    <property type="protein sequence ID" value="CAH2071124.1"/>
    <property type="molecule type" value="Genomic_DNA"/>
</dbReference>